<organism evidence="9 10">
    <name type="scientific">Acidothermus cellulolyticus (strain ATCC 43068 / DSM 8971 / 11B)</name>
    <dbReference type="NCBI Taxonomy" id="351607"/>
    <lineage>
        <taxon>Bacteria</taxon>
        <taxon>Bacillati</taxon>
        <taxon>Actinomycetota</taxon>
        <taxon>Actinomycetes</taxon>
        <taxon>Acidothermales</taxon>
        <taxon>Acidothermaceae</taxon>
        <taxon>Acidothermus</taxon>
    </lineage>
</organism>
<evidence type="ECO:0000256" key="6">
    <source>
        <dbReference type="ARBA" id="ARBA00023211"/>
    </source>
</evidence>
<dbReference type="HOGENOM" id="CLU_059078_0_1_11"/>
<evidence type="ECO:0000256" key="2">
    <source>
        <dbReference type="ARBA" id="ARBA00001946"/>
    </source>
</evidence>
<sequence>MPTVRFPPPDAAAIARARSFATKGASPVPAVPAATLVLVRDHPLRVLLVHRAAGLSFAGGHYAFPGGKVDESDDVLDDRAGLRDADPGRGAGARATAARDPSAAFRRAAVRETAEETGLVVEPADLRLWSIWLTPPYEPRRFETYFFVAPAPETTRVVLDAAETQAAYWVEPAAALHAAQTRGWLMLPPTLYTLAELAEFRSTAQVLQAEHRVRRFALTIDLTADPPCFVNTAAP</sequence>
<dbReference type="STRING" id="351607.Acel_1998"/>
<dbReference type="SUPFAM" id="SSF55811">
    <property type="entry name" value="Nudix"/>
    <property type="match status" value="1"/>
</dbReference>
<feature type="compositionally biased region" description="Basic and acidic residues" evidence="7">
    <location>
        <begin position="78"/>
        <end position="87"/>
    </location>
</feature>
<dbReference type="Gene3D" id="3.90.79.10">
    <property type="entry name" value="Nucleoside Triphosphate Pyrophosphohydrolase"/>
    <property type="match status" value="2"/>
</dbReference>
<evidence type="ECO:0000313" key="10">
    <source>
        <dbReference type="Proteomes" id="UP000008221"/>
    </source>
</evidence>
<dbReference type="EMBL" id="CP000481">
    <property type="protein sequence ID" value="ABK53770.1"/>
    <property type="molecule type" value="Genomic_DNA"/>
</dbReference>
<dbReference type="InterPro" id="IPR015797">
    <property type="entry name" value="NUDIX_hydrolase-like_dom_sf"/>
</dbReference>
<evidence type="ECO:0000256" key="3">
    <source>
        <dbReference type="ARBA" id="ARBA00022723"/>
    </source>
</evidence>
<dbReference type="InterPro" id="IPR039121">
    <property type="entry name" value="NUDT19"/>
</dbReference>
<dbReference type="InParanoid" id="A0LWG0"/>
<evidence type="ECO:0000256" key="1">
    <source>
        <dbReference type="ARBA" id="ARBA00001936"/>
    </source>
</evidence>
<name>A0LWG0_ACIC1</name>
<dbReference type="GO" id="GO:0046872">
    <property type="term" value="F:metal ion binding"/>
    <property type="evidence" value="ECO:0007669"/>
    <property type="project" value="UniProtKB-KW"/>
</dbReference>
<keyword evidence="3" id="KW-0479">Metal-binding</keyword>
<reference evidence="9 10" key="1">
    <citation type="journal article" date="2009" name="Genome Res.">
        <title>Complete genome of the cellulolytic thermophile Acidothermus cellulolyticus 11B provides insights into its ecophysiological and evolutionary adaptations.</title>
        <authorList>
            <person name="Barabote R.D."/>
            <person name="Xie G."/>
            <person name="Leu D.H."/>
            <person name="Normand P."/>
            <person name="Necsulea A."/>
            <person name="Daubin V."/>
            <person name="Medigue C."/>
            <person name="Adney W.S."/>
            <person name="Xu X.C."/>
            <person name="Lapidus A."/>
            <person name="Parales R.E."/>
            <person name="Detter C."/>
            <person name="Pujic P."/>
            <person name="Bruce D."/>
            <person name="Lavire C."/>
            <person name="Challacombe J.F."/>
            <person name="Brettin T.S."/>
            <person name="Berry A.M."/>
        </authorList>
    </citation>
    <scope>NUCLEOTIDE SEQUENCE [LARGE SCALE GENOMIC DNA]</scope>
    <source>
        <strain evidence="10">ATCC 43068 / DSM 8971 / 11B</strain>
    </source>
</reference>
<evidence type="ECO:0000256" key="4">
    <source>
        <dbReference type="ARBA" id="ARBA00022801"/>
    </source>
</evidence>
<dbReference type="CDD" id="cd18870">
    <property type="entry name" value="NUDIX_AcylCoAdiphos_Nudt19"/>
    <property type="match status" value="1"/>
</dbReference>
<proteinExistence type="predicted"/>
<dbReference type="InterPro" id="IPR000086">
    <property type="entry name" value="NUDIX_hydrolase_dom"/>
</dbReference>
<evidence type="ECO:0000259" key="8">
    <source>
        <dbReference type="PROSITE" id="PS51462"/>
    </source>
</evidence>
<dbReference type="eggNOG" id="COG0494">
    <property type="taxonomic scope" value="Bacteria"/>
</dbReference>
<evidence type="ECO:0000256" key="5">
    <source>
        <dbReference type="ARBA" id="ARBA00022842"/>
    </source>
</evidence>
<feature type="region of interest" description="Disordered" evidence="7">
    <location>
        <begin position="78"/>
        <end position="98"/>
    </location>
</feature>
<dbReference type="AlphaFoldDB" id="A0LWG0"/>
<dbReference type="KEGG" id="ace:Acel_1998"/>
<keyword evidence="10" id="KW-1185">Reference proteome</keyword>
<keyword evidence="4 9" id="KW-0378">Hydrolase</keyword>
<evidence type="ECO:0000313" key="9">
    <source>
        <dbReference type="EMBL" id="ABK53770.1"/>
    </source>
</evidence>
<evidence type="ECO:0000256" key="7">
    <source>
        <dbReference type="SAM" id="MobiDB-lite"/>
    </source>
</evidence>
<keyword evidence="6" id="KW-0464">Manganese</keyword>
<dbReference type="FunCoup" id="A0LWG0">
    <property type="interactions" value="67"/>
</dbReference>
<keyword evidence="5" id="KW-0460">Magnesium</keyword>
<protein>
    <submittedName>
        <fullName evidence="9">NUDIX hydrolase</fullName>
    </submittedName>
</protein>
<accession>A0LWG0</accession>
<dbReference type="PANTHER" id="PTHR12318">
    <property type="entry name" value="TESTOSTERONE-REGULATED PROTEIN RP2"/>
    <property type="match status" value="1"/>
</dbReference>
<dbReference type="Pfam" id="PF00293">
    <property type="entry name" value="NUDIX"/>
    <property type="match status" value="1"/>
</dbReference>
<comment type="cofactor">
    <cofactor evidence="1">
        <name>Mn(2+)</name>
        <dbReference type="ChEBI" id="CHEBI:29035"/>
    </cofactor>
</comment>
<dbReference type="PANTHER" id="PTHR12318:SF0">
    <property type="entry name" value="ACYL-COENZYME A DIPHOSPHATASE NUDT19"/>
    <property type="match status" value="1"/>
</dbReference>
<dbReference type="GO" id="GO:0016818">
    <property type="term" value="F:hydrolase activity, acting on acid anhydrides, in phosphorus-containing anhydrides"/>
    <property type="evidence" value="ECO:0007669"/>
    <property type="project" value="InterPro"/>
</dbReference>
<comment type="cofactor">
    <cofactor evidence="2">
        <name>Mg(2+)</name>
        <dbReference type="ChEBI" id="CHEBI:18420"/>
    </cofactor>
</comment>
<dbReference type="Proteomes" id="UP000008221">
    <property type="component" value="Chromosome"/>
</dbReference>
<feature type="domain" description="Nudix hydrolase" evidence="8">
    <location>
        <begin position="29"/>
        <end position="192"/>
    </location>
</feature>
<dbReference type="PROSITE" id="PS51462">
    <property type="entry name" value="NUDIX"/>
    <property type="match status" value="1"/>
</dbReference>
<gene>
    <name evidence="9" type="ordered locus">Acel_1998</name>
</gene>